<feature type="domain" description="Aminoglycoside phosphotransferase" evidence="1">
    <location>
        <begin position="147"/>
        <end position="226"/>
    </location>
</feature>
<gene>
    <name evidence="2" type="ORF">QQZ08_009503</name>
</gene>
<dbReference type="SUPFAM" id="SSF56112">
    <property type="entry name" value="Protein kinase-like (PK-like)"/>
    <property type="match status" value="1"/>
</dbReference>
<comment type="caution">
    <text evidence="2">The sequence shown here is derived from an EMBL/GenBank/DDBJ whole genome shotgun (WGS) entry which is preliminary data.</text>
</comment>
<reference evidence="2 3" key="1">
    <citation type="journal article" date="2025" name="Microbiol. Resour. Announc.">
        <title>Draft genome sequences for Neonectria magnoliae and Neonectria punicea, canker pathogens of Liriodendron tulipifera and Acer saccharum in West Virginia.</title>
        <authorList>
            <person name="Petronek H.M."/>
            <person name="Kasson M.T."/>
            <person name="Metheny A.M."/>
            <person name="Stauder C.M."/>
            <person name="Lovett B."/>
            <person name="Lynch S.C."/>
            <person name="Garnas J.R."/>
            <person name="Kasson L.R."/>
            <person name="Stajich J.E."/>
        </authorList>
    </citation>
    <scope>NUCLEOTIDE SEQUENCE [LARGE SCALE GENOMIC DNA]</scope>
    <source>
        <strain evidence="2 3">NRRL 64651</strain>
    </source>
</reference>
<dbReference type="InterPro" id="IPR011009">
    <property type="entry name" value="Kinase-like_dom_sf"/>
</dbReference>
<name>A0ABR1HND0_9HYPO</name>
<dbReference type="EMBL" id="JAZAVK010000108">
    <property type="protein sequence ID" value="KAK7422451.1"/>
    <property type="molecule type" value="Genomic_DNA"/>
</dbReference>
<dbReference type="InterPro" id="IPR002575">
    <property type="entry name" value="Aminoglycoside_PTrfase"/>
</dbReference>
<organism evidence="2 3">
    <name type="scientific">Neonectria magnoliae</name>
    <dbReference type="NCBI Taxonomy" id="2732573"/>
    <lineage>
        <taxon>Eukaryota</taxon>
        <taxon>Fungi</taxon>
        <taxon>Dikarya</taxon>
        <taxon>Ascomycota</taxon>
        <taxon>Pezizomycotina</taxon>
        <taxon>Sordariomycetes</taxon>
        <taxon>Hypocreomycetidae</taxon>
        <taxon>Hypocreales</taxon>
        <taxon>Nectriaceae</taxon>
        <taxon>Neonectria</taxon>
    </lineage>
</organism>
<proteinExistence type="predicted"/>
<evidence type="ECO:0000313" key="3">
    <source>
        <dbReference type="Proteomes" id="UP001498421"/>
    </source>
</evidence>
<accession>A0ABR1HND0</accession>
<dbReference type="Gene3D" id="3.90.1200.10">
    <property type="match status" value="1"/>
</dbReference>
<protein>
    <recommendedName>
        <fullName evidence="1">Aminoglycoside phosphotransferase domain-containing protein</fullName>
    </recommendedName>
</protein>
<evidence type="ECO:0000313" key="2">
    <source>
        <dbReference type="EMBL" id="KAK7422451.1"/>
    </source>
</evidence>
<evidence type="ECO:0000259" key="1">
    <source>
        <dbReference type="Pfam" id="PF01636"/>
    </source>
</evidence>
<dbReference type="Proteomes" id="UP001498421">
    <property type="component" value="Unassembled WGS sequence"/>
</dbReference>
<dbReference type="Pfam" id="PF01636">
    <property type="entry name" value="APH"/>
    <property type="match status" value="1"/>
</dbReference>
<keyword evidence="3" id="KW-1185">Reference proteome</keyword>
<sequence length="253" mass="27544">MDDLLRYIPSRTAVLTVSPVLNQKFFKRNPGLTEQICLEQAAQVLGCPASSILPAAIQGASSFTVAKSDAHPGDLGIVQFRDLSSQLSRDTIALARRTYGDVVPDCSGIAFSAAQRNLYQDESAERLMITIANFASFVASSLSTTQQNTDDAALVQAYEKLAVWETALPARFQPKLAEVRARLPVIFGSEFPQVLNHADLVEMNIQVDDALGGITGVIDWENANYGAFGPRYMHRRGAVDLAPPTEPPPRRLL</sequence>